<reference evidence="3" key="1">
    <citation type="submission" date="2018-05" db="EMBL/GenBank/DDBJ databases">
        <authorList>
            <person name="Lanie J.A."/>
            <person name="Ng W.-L."/>
            <person name="Kazmierczak K.M."/>
            <person name="Andrzejewski T.M."/>
            <person name="Davidsen T.M."/>
            <person name="Wayne K.J."/>
            <person name="Tettelin H."/>
            <person name="Glass J.I."/>
            <person name="Rusch D."/>
            <person name="Podicherti R."/>
            <person name="Tsui H.-C.T."/>
            <person name="Winkler M.E."/>
        </authorList>
    </citation>
    <scope>NUCLEOTIDE SEQUENCE</scope>
</reference>
<protein>
    <recommendedName>
        <fullName evidence="4">Oxidoreductase</fullName>
    </recommendedName>
</protein>
<proteinExistence type="inferred from homology"/>
<dbReference type="InterPro" id="IPR051122">
    <property type="entry name" value="SDR_DHRS6-like"/>
</dbReference>
<dbReference type="PRINTS" id="PR00080">
    <property type="entry name" value="SDRFAMILY"/>
</dbReference>
<gene>
    <name evidence="3" type="ORF">METZ01_LOCUS177319</name>
</gene>
<dbReference type="InterPro" id="IPR036291">
    <property type="entry name" value="NAD(P)-bd_dom_sf"/>
</dbReference>
<accession>A0A382CEF5</accession>
<dbReference type="PRINTS" id="PR00081">
    <property type="entry name" value="GDHRDH"/>
</dbReference>
<evidence type="ECO:0008006" key="4">
    <source>
        <dbReference type="Google" id="ProtNLM"/>
    </source>
</evidence>
<dbReference type="PANTHER" id="PTHR43477">
    <property type="entry name" value="DIHYDROANTICAPSIN 7-DEHYDROGENASE"/>
    <property type="match status" value="1"/>
</dbReference>
<keyword evidence="2" id="KW-0560">Oxidoreductase</keyword>
<dbReference type="Gene3D" id="3.40.50.720">
    <property type="entry name" value="NAD(P)-binding Rossmann-like Domain"/>
    <property type="match status" value="1"/>
</dbReference>
<comment type="similarity">
    <text evidence="1">Belongs to the short-chain dehydrogenases/reductases (SDR) family.</text>
</comment>
<evidence type="ECO:0000256" key="2">
    <source>
        <dbReference type="ARBA" id="ARBA00023002"/>
    </source>
</evidence>
<dbReference type="Pfam" id="PF13561">
    <property type="entry name" value="adh_short_C2"/>
    <property type="match status" value="1"/>
</dbReference>
<organism evidence="3">
    <name type="scientific">marine metagenome</name>
    <dbReference type="NCBI Taxonomy" id="408172"/>
    <lineage>
        <taxon>unclassified sequences</taxon>
        <taxon>metagenomes</taxon>
        <taxon>ecological metagenomes</taxon>
    </lineage>
</organism>
<dbReference type="AlphaFoldDB" id="A0A382CEF5"/>
<dbReference type="GO" id="GO:0016491">
    <property type="term" value="F:oxidoreductase activity"/>
    <property type="evidence" value="ECO:0007669"/>
    <property type="project" value="UniProtKB-KW"/>
</dbReference>
<evidence type="ECO:0000256" key="1">
    <source>
        <dbReference type="ARBA" id="ARBA00006484"/>
    </source>
</evidence>
<dbReference type="PANTHER" id="PTHR43477:SF1">
    <property type="entry name" value="DIHYDROANTICAPSIN 7-DEHYDROGENASE"/>
    <property type="match status" value="1"/>
</dbReference>
<dbReference type="SUPFAM" id="SSF51735">
    <property type="entry name" value="NAD(P)-binding Rossmann-fold domains"/>
    <property type="match status" value="1"/>
</dbReference>
<dbReference type="PROSITE" id="PS00061">
    <property type="entry name" value="ADH_SHORT"/>
    <property type="match status" value="1"/>
</dbReference>
<dbReference type="CDD" id="cd05233">
    <property type="entry name" value="SDR_c"/>
    <property type="match status" value="1"/>
</dbReference>
<sequence length="255" mass="27920">MYLKNLELKNKSALVTGAGKGIGKACAIALAEAGANLIILSRTKSDLNKVEKTISKLKRKCTSYVCDVTEYDDVKRVFKHINSLDILVNNAGTNRPEHFTKIKKEDMEYVVDLNIKAAFHVAQFGSKIMLKSKKRKLHGGSIINMSSQLGKVGAPNRSVYNMTKFGIEGLTKGMAVDLAKSNIRVNTVCPTFVETPMVKKFFKNRKFKKAMMDNIPLGRFATESDVATAVVYLASNASSMVTGSSLVIDGGWTAK</sequence>
<dbReference type="FunFam" id="3.40.50.720:FF:000084">
    <property type="entry name" value="Short-chain dehydrogenase reductase"/>
    <property type="match status" value="1"/>
</dbReference>
<evidence type="ECO:0000313" key="3">
    <source>
        <dbReference type="EMBL" id="SVB24465.1"/>
    </source>
</evidence>
<dbReference type="InterPro" id="IPR020904">
    <property type="entry name" value="Sc_DH/Rdtase_CS"/>
</dbReference>
<dbReference type="InterPro" id="IPR002347">
    <property type="entry name" value="SDR_fam"/>
</dbReference>
<dbReference type="NCBIfam" id="NF005559">
    <property type="entry name" value="PRK07231.1"/>
    <property type="match status" value="1"/>
</dbReference>
<dbReference type="EMBL" id="UINC01034120">
    <property type="protein sequence ID" value="SVB24465.1"/>
    <property type="molecule type" value="Genomic_DNA"/>
</dbReference>
<name>A0A382CEF5_9ZZZZ</name>